<accession>A0A2G6MTX1</accession>
<sequence>MELNVEDILTRVTRYNLIRNSRMIYIDVHKKVQGNLAGDYIAVPNLVNIIAESRYQGAGGTEEEALSDCLRKIKGLGLADLFPKVDSKNKAPEPAAKF</sequence>
<organism evidence="1 2">
    <name type="scientific">Desulfobacter postgatei</name>
    <dbReference type="NCBI Taxonomy" id="2293"/>
    <lineage>
        <taxon>Bacteria</taxon>
        <taxon>Pseudomonadati</taxon>
        <taxon>Thermodesulfobacteriota</taxon>
        <taxon>Desulfobacteria</taxon>
        <taxon>Desulfobacterales</taxon>
        <taxon>Desulfobacteraceae</taxon>
        <taxon>Desulfobacter</taxon>
    </lineage>
</organism>
<name>A0A2G6MTX1_9BACT</name>
<reference evidence="1 2" key="1">
    <citation type="submission" date="2017-10" db="EMBL/GenBank/DDBJ databases">
        <title>Novel microbial diversity and functional potential in the marine mammal oral microbiome.</title>
        <authorList>
            <person name="Dudek N.K."/>
            <person name="Sun C.L."/>
            <person name="Burstein D."/>
            <person name="Kantor R.S."/>
            <person name="Aliaga Goltsman D.S."/>
            <person name="Bik E.M."/>
            <person name="Thomas B.C."/>
            <person name="Banfield J.F."/>
            <person name="Relman D.A."/>
        </authorList>
    </citation>
    <scope>NUCLEOTIDE SEQUENCE [LARGE SCALE GENOMIC DNA]</scope>
    <source>
        <strain evidence="1">DOLJORAL78_47_202</strain>
    </source>
</reference>
<evidence type="ECO:0000313" key="2">
    <source>
        <dbReference type="Proteomes" id="UP000231203"/>
    </source>
</evidence>
<protein>
    <submittedName>
        <fullName evidence="1">Uncharacterized protein</fullName>
    </submittedName>
</protein>
<dbReference type="EMBL" id="PDTI01000008">
    <property type="protein sequence ID" value="PIE63390.1"/>
    <property type="molecule type" value="Genomic_DNA"/>
</dbReference>
<evidence type="ECO:0000313" key="1">
    <source>
        <dbReference type="EMBL" id="PIE63390.1"/>
    </source>
</evidence>
<comment type="caution">
    <text evidence="1">The sequence shown here is derived from an EMBL/GenBank/DDBJ whole genome shotgun (WGS) entry which is preliminary data.</text>
</comment>
<proteinExistence type="predicted"/>
<dbReference type="Proteomes" id="UP000231203">
    <property type="component" value="Unassembled WGS sequence"/>
</dbReference>
<dbReference type="AlphaFoldDB" id="A0A2G6MTX1"/>
<gene>
    <name evidence="1" type="ORF">CSA25_00490</name>
</gene>